<gene>
    <name evidence="1" type="ORF">PEVE_00020917</name>
</gene>
<feature type="non-terminal residue" evidence="1">
    <location>
        <position position="217"/>
    </location>
</feature>
<evidence type="ECO:0000313" key="2">
    <source>
        <dbReference type="Proteomes" id="UP001159427"/>
    </source>
</evidence>
<name>A0ABN8M2R9_9CNID</name>
<protein>
    <submittedName>
        <fullName evidence="1">Uncharacterized protein</fullName>
    </submittedName>
</protein>
<proteinExistence type="predicted"/>
<keyword evidence="2" id="KW-1185">Reference proteome</keyword>
<reference evidence="1 2" key="1">
    <citation type="submission" date="2022-05" db="EMBL/GenBank/DDBJ databases">
        <authorList>
            <consortium name="Genoscope - CEA"/>
            <person name="William W."/>
        </authorList>
    </citation>
    <scope>NUCLEOTIDE SEQUENCE [LARGE SCALE GENOMIC DNA]</scope>
</reference>
<accession>A0ABN8M2R9</accession>
<comment type="caution">
    <text evidence="1">The sequence shown here is derived from an EMBL/GenBank/DDBJ whole genome shotgun (WGS) entry which is preliminary data.</text>
</comment>
<sequence length="217" mass="22080">MFKIPVLDEVVRSFQSLGDVIMGDADAAAQRWKNWTNDSFLATGGKMVGLTVASGATALVGRTDIAVALIKKAGDNGEKFGATVLSAVSQVGGIVAQAVTLGISNPVSGALNGVASGINTVVDKDAQGEINGISWKTLGREIGVGAAKGAASAGGIIPYAGTAVEQKIRGEKIEFDHKQEWAYWGLNVGLSLVTVGTLKGTAVLTKTGNIGVKRAAG</sequence>
<dbReference type="EMBL" id="CALNXI010000280">
    <property type="protein sequence ID" value="CAH3023893.1"/>
    <property type="molecule type" value="Genomic_DNA"/>
</dbReference>
<organism evidence="1 2">
    <name type="scientific">Porites evermanni</name>
    <dbReference type="NCBI Taxonomy" id="104178"/>
    <lineage>
        <taxon>Eukaryota</taxon>
        <taxon>Metazoa</taxon>
        <taxon>Cnidaria</taxon>
        <taxon>Anthozoa</taxon>
        <taxon>Hexacorallia</taxon>
        <taxon>Scleractinia</taxon>
        <taxon>Fungiina</taxon>
        <taxon>Poritidae</taxon>
        <taxon>Porites</taxon>
    </lineage>
</organism>
<evidence type="ECO:0000313" key="1">
    <source>
        <dbReference type="EMBL" id="CAH3023893.1"/>
    </source>
</evidence>
<dbReference type="Proteomes" id="UP001159427">
    <property type="component" value="Unassembled WGS sequence"/>
</dbReference>